<dbReference type="AlphaFoldDB" id="A0A347VQ05"/>
<dbReference type="CDD" id="cd00085">
    <property type="entry name" value="HNHc"/>
    <property type="match status" value="1"/>
</dbReference>
<dbReference type="Proteomes" id="UP000477070">
    <property type="component" value="Unassembled WGS sequence"/>
</dbReference>
<dbReference type="OrthoDB" id="9802640at2"/>
<name>A0A347VQ05_9HELI</name>
<dbReference type="EMBL" id="QBIU01000002">
    <property type="protein sequence ID" value="MWV70339.1"/>
    <property type="molecule type" value="Genomic_DNA"/>
</dbReference>
<dbReference type="GO" id="GO:0008270">
    <property type="term" value="F:zinc ion binding"/>
    <property type="evidence" value="ECO:0007669"/>
    <property type="project" value="InterPro"/>
</dbReference>
<dbReference type="InterPro" id="IPR002711">
    <property type="entry name" value="HNH"/>
</dbReference>
<dbReference type="GO" id="GO:0003676">
    <property type="term" value="F:nucleic acid binding"/>
    <property type="evidence" value="ECO:0007669"/>
    <property type="project" value="InterPro"/>
</dbReference>
<feature type="domain" description="HNH nuclease" evidence="1">
    <location>
        <begin position="276"/>
        <end position="339"/>
    </location>
</feature>
<organism evidence="3 4">
    <name type="scientific">Helicobacter saguini</name>
    <dbReference type="NCBI Taxonomy" id="1548018"/>
    <lineage>
        <taxon>Bacteria</taxon>
        <taxon>Pseudomonadati</taxon>
        <taxon>Campylobacterota</taxon>
        <taxon>Epsilonproteobacteria</taxon>
        <taxon>Campylobacterales</taxon>
        <taxon>Helicobacteraceae</taxon>
        <taxon>Helicobacter</taxon>
    </lineage>
</organism>
<reference evidence="2 5" key="4">
    <citation type="submission" date="2019-12" db="EMBL/GenBank/DDBJ databases">
        <title>Multi-Generational Helicobacter saguini Isolates.</title>
        <authorList>
            <person name="Mannion A."/>
            <person name="Shen Z."/>
            <person name="Fox J.G."/>
        </authorList>
    </citation>
    <scope>NUCLEOTIDE SEQUENCE [LARGE SCALE GENOMIC DNA]</scope>
    <source>
        <strain evidence="2">16-048</strain>
        <strain evidence="5">16-048 (F4)</strain>
    </source>
</reference>
<comment type="caution">
    <text evidence="3">The sequence shown here is derived from an EMBL/GenBank/DDBJ whole genome shotgun (WGS) entry which is preliminary data.</text>
</comment>
<reference evidence="3 4" key="2">
    <citation type="journal article" date="2016" name="Infect. Immun.">
        <title>Helicobacter saguini, a Novel Helicobacter Isolated from Cotton-Top Tamarins with Ulcerative Colitis, Has Proinflammatory Properties and Induces Typhlocolitis and Dysplasia in Gnotobiotic IL-10-/- Mice.</title>
        <authorList>
            <person name="Shen Z."/>
            <person name="Mannion A."/>
            <person name="Whary M.T."/>
            <person name="Muthupalani S."/>
            <person name="Sheh A."/>
            <person name="Feng Y."/>
            <person name="Gong G."/>
            <person name="Vandamme P."/>
            <person name="Holcombe H.R."/>
            <person name="Paster B.J."/>
            <person name="Fox J.G."/>
        </authorList>
    </citation>
    <scope>NUCLEOTIDE SEQUENCE [LARGE SCALE GENOMIC DNA]</scope>
    <source>
        <strain evidence="3 4">MIT 97-6194</strain>
    </source>
</reference>
<evidence type="ECO:0000313" key="3">
    <source>
        <dbReference type="EMBL" id="TLD95287.1"/>
    </source>
</evidence>
<evidence type="ECO:0000313" key="5">
    <source>
        <dbReference type="Proteomes" id="UP000477070"/>
    </source>
</evidence>
<dbReference type="Pfam" id="PF01844">
    <property type="entry name" value="HNH"/>
    <property type="match status" value="1"/>
</dbReference>
<keyword evidence="3" id="KW-0378">Hydrolase</keyword>
<dbReference type="Proteomes" id="UP000029714">
    <property type="component" value="Unassembled WGS sequence"/>
</dbReference>
<reference evidence="3 4" key="1">
    <citation type="journal article" date="2014" name="Genome Announc.">
        <title>Draft genome sequences of eight enterohepatic helicobacter species isolated from both laboratory and wild rodents.</title>
        <authorList>
            <person name="Sheh A."/>
            <person name="Shen Z."/>
            <person name="Fox J.G."/>
        </authorList>
    </citation>
    <scope>NUCLEOTIDE SEQUENCE [LARGE SCALE GENOMIC DNA]</scope>
    <source>
        <strain evidence="3 4">MIT 97-6194</strain>
    </source>
</reference>
<dbReference type="GO" id="GO:0004519">
    <property type="term" value="F:endonuclease activity"/>
    <property type="evidence" value="ECO:0007669"/>
    <property type="project" value="UniProtKB-KW"/>
</dbReference>
<dbReference type="InterPro" id="IPR003615">
    <property type="entry name" value="HNH_nuc"/>
</dbReference>
<keyword evidence="3" id="KW-0540">Nuclease</keyword>
<dbReference type="EMBL" id="JRMP02000003">
    <property type="protein sequence ID" value="TLD95287.1"/>
    <property type="molecule type" value="Genomic_DNA"/>
</dbReference>
<reference evidence="3" key="3">
    <citation type="submission" date="2018-04" db="EMBL/GenBank/DDBJ databases">
        <authorList>
            <person name="Sheh A."/>
            <person name="Shen Z."/>
            <person name="Mannion A.J."/>
            <person name="Fox J.G."/>
        </authorList>
    </citation>
    <scope>NUCLEOTIDE SEQUENCE</scope>
    <source>
        <strain evidence="3">MIT 97-6194</strain>
    </source>
</reference>
<accession>A0A347VQ05</accession>
<dbReference type="REBASE" id="272412">
    <property type="entry name" value="Hsa1416ORF4730P"/>
</dbReference>
<keyword evidence="4" id="KW-1185">Reference proteome</keyword>
<gene>
    <name evidence="2" type="ORF">DCO61_10095</name>
    <name evidence="3" type="ORF">LS64_002745</name>
</gene>
<evidence type="ECO:0000259" key="1">
    <source>
        <dbReference type="SMART" id="SM00507"/>
    </source>
</evidence>
<dbReference type="SMART" id="SM00507">
    <property type="entry name" value="HNHc"/>
    <property type="match status" value="1"/>
</dbReference>
<keyword evidence="3" id="KW-0255">Endonuclease</keyword>
<sequence length="390" mass="46452">MYKLSELLQNKHLDSALFAFFNTRLDRKIESFESFVISSTYQLSKFYEINEKEKLEFFIQTNKNLSKLSNLDFSGKFGKHEVRIKNDLNYTIDEYFNALYKNIIFLGFNNYDSKEFEKALLNAIFMLNGSPDFNRNLMAVDICSNYCTKNYFSKYFKLILHLNQNFLNLNFRELQPQFTNNERKRNMQFRVNLAYFYKNMQNLNIYKIKLLESNKEKIKPLSQKEESSNEIIKRFEFYNNLILNKQAINIDKLRERLGFEKNNIESKNVRNANIILLARNLLKDECVGCLHKYDIKDRSFKTRQGFYYLEIHHNVAFSFNKNLCDDIDNLVKLCPTCHKALSKNRADENYQKEIIESILKHSSEAKDFAKAISKIENDDELIEYIYETLA</sequence>
<evidence type="ECO:0000313" key="4">
    <source>
        <dbReference type="Proteomes" id="UP000029714"/>
    </source>
</evidence>
<dbReference type="RefSeq" id="WP_034572101.1">
    <property type="nucleotide sequence ID" value="NZ_JRMP02000003.1"/>
</dbReference>
<protein>
    <submittedName>
        <fullName evidence="3">HNH endonuclease</fullName>
    </submittedName>
</protein>
<evidence type="ECO:0000313" key="2">
    <source>
        <dbReference type="EMBL" id="MWV70339.1"/>
    </source>
</evidence>
<proteinExistence type="predicted"/>